<accession>A0A0A9HF12</accession>
<evidence type="ECO:0000313" key="1">
    <source>
        <dbReference type="EMBL" id="JAE35347.1"/>
    </source>
</evidence>
<name>A0A0A9HF12_ARUDO</name>
<sequence>MVGFAKVYDDRGRMADKQIHTNS</sequence>
<reference evidence="1" key="1">
    <citation type="submission" date="2014-09" db="EMBL/GenBank/DDBJ databases">
        <authorList>
            <person name="Magalhaes I.L.F."/>
            <person name="Oliveira U."/>
            <person name="Santos F.R."/>
            <person name="Vidigal T.H.D.A."/>
            <person name="Brescovit A.D."/>
            <person name="Santos A.J."/>
        </authorList>
    </citation>
    <scope>NUCLEOTIDE SEQUENCE</scope>
    <source>
        <tissue evidence="1">Shoot tissue taken approximately 20 cm above the soil surface</tissue>
    </source>
</reference>
<dbReference type="AlphaFoldDB" id="A0A0A9HF12"/>
<organism evidence="1">
    <name type="scientific">Arundo donax</name>
    <name type="common">Giant reed</name>
    <name type="synonym">Donax arundinaceus</name>
    <dbReference type="NCBI Taxonomy" id="35708"/>
    <lineage>
        <taxon>Eukaryota</taxon>
        <taxon>Viridiplantae</taxon>
        <taxon>Streptophyta</taxon>
        <taxon>Embryophyta</taxon>
        <taxon>Tracheophyta</taxon>
        <taxon>Spermatophyta</taxon>
        <taxon>Magnoliopsida</taxon>
        <taxon>Liliopsida</taxon>
        <taxon>Poales</taxon>
        <taxon>Poaceae</taxon>
        <taxon>PACMAD clade</taxon>
        <taxon>Arundinoideae</taxon>
        <taxon>Arundineae</taxon>
        <taxon>Arundo</taxon>
    </lineage>
</organism>
<protein>
    <submittedName>
        <fullName evidence="1">Uncharacterized protein</fullName>
    </submittedName>
</protein>
<proteinExistence type="predicted"/>
<dbReference type="EMBL" id="GBRH01162549">
    <property type="protein sequence ID" value="JAE35347.1"/>
    <property type="molecule type" value="Transcribed_RNA"/>
</dbReference>
<reference evidence="1" key="2">
    <citation type="journal article" date="2015" name="Data Brief">
        <title>Shoot transcriptome of the giant reed, Arundo donax.</title>
        <authorList>
            <person name="Barrero R.A."/>
            <person name="Guerrero F.D."/>
            <person name="Moolhuijzen P."/>
            <person name="Goolsby J.A."/>
            <person name="Tidwell J."/>
            <person name="Bellgard S.E."/>
            <person name="Bellgard M.I."/>
        </authorList>
    </citation>
    <scope>NUCLEOTIDE SEQUENCE</scope>
    <source>
        <tissue evidence="1">Shoot tissue taken approximately 20 cm above the soil surface</tissue>
    </source>
</reference>